<keyword evidence="1" id="KW-0472">Membrane</keyword>
<keyword evidence="1" id="KW-1133">Transmembrane helix</keyword>
<proteinExistence type="predicted"/>
<reference evidence="2" key="1">
    <citation type="journal article" date="2020" name="Stud. Mycol.">
        <title>101 Dothideomycetes genomes: a test case for predicting lifestyles and emergence of pathogens.</title>
        <authorList>
            <person name="Haridas S."/>
            <person name="Albert R."/>
            <person name="Binder M."/>
            <person name="Bloem J."/>
            <person name="Labutti K."/>
            <person name="Salamov A."/>
            <person name="Andreopoulos B."/>
            <person name="Baker S."/>
            <person name="Barry K."/>
            <person name="Bills G."/>
            <person name="Bluhm B."/>
            <person name="Cannon C."/>
            <person name="Castanera R."/>
            <person name="Culley D."/>
            <person name="Daum C."/>
            <person name="Ezra D."/>
            <person name="Gonzalez J."/>
            <person name="Henrissat B."/>
            <person name="Kuo A."/>
            <person name="Liang C."/>
            <person name="Lipzen A."/>
            <person name="Lutzoni F."/>
            <person name="Magnuson J."/>
            <person name="Mondo S."/>
            <person name="Nolan M."/>
            <person name="Ohm R."/>
            <person name="Pangilinan J."/>
            <person name="Park H.-J."/>
            <person name="Ramirez L."/>
            <person name="Alfaro M."/>
            <person name="Sun H."/>
            <person name="Tritt A."/>
            <person name="Yoshinaga Y."/>
            <person name="Zwiers L.-H."/>
            <person name="Turgeon B."/>
            <person name="Goodwin S."/>
            <person name="Spatafora J."/>
            <person name="Crous P."/>
            <person name="Grigoriev I."/>
        </authorList>
    </citation>
    <scope>NUCLEOTIDE SEQUENCE</scope>
    <source>
        <strain evidence="2">CBS 121739</strain>
    </source>
</reference>
<dbReference type="SUPFAM" id="SSF53597">
    <property type="entry name" value="Dihydrofolate reductase-like"/>
    <property type="match status" value="1"/>
</dbReference>
<evidence type="ECO:0000256" key="1">
    <source>
        <dbReference type="SAM" id="Phobius"/>
    </source>
</evidence>
<sequence length="129" mass="14090">MSSIRPFFYVPYSIFVYNISVLYLTLSCTSDANRSFVSRHDAIRKGVGTAITDNPSLNCRLHGVGGYEGEGLTGQPQPIILDAHCKWKLGNGNANALKLASTGQGKSRWILYVQEPIEDDQNALEKVGG</sequence>
<dbReference type="AlphaFoldDB" id="A0A6A6W4Y4"/>
<dbReference type="InterPro" id="IPR024072">
    <property type="entry name" value="DHFR-like_dom_sf"/>
</dbReference>
<dbReference type="OrthoDB" id="5432at2759"/>
<dbReference type="GeneID" id="54488137"/>
<dbReference type="Gene3D" id="3.40.430.10">
    <property type="entry name" value="Dihydrofolate Reductase, subunit A"/>
    <property type="match status" value="1"/>
</dbReference>
<protein>
    <submittedName>
        <fullName evidence="2">Uncharacterized protein</fullName>
    </submittedName>
</protein>
<dbReference type="Proteomes" id="UP000799437">
    <property type="component" value="Unassembled WGS sequence"/>
</dbReference>
<dbReference type="RefSeq" id="XP_033600104.1">
    <property type="nucleotide sequence ID" value="XM_033747083.1"/>
</dbReference>
<dbReference type="EMBL" id="ML996573">
    <property type="protein sequence ID" value="KAF2757653.1"/>
    <property type="molecule type" value="Genomic_DNA"/>
</dbReference>
<evidence type="ECO:0000313" key="2">
    <source>
        <dbReference type="EMBL" id="KAF2757653.1"/>
    </source>
</evidence>
<name>A0A6A6W4Y4_9PEZI</name>
<accession>A0A6A6W4Y4</accession>
<gene>
    <name evidence="2" type="ORF">EJ05DRAFT_501180</name>
</gene>
<evidence type="ECO:0000313" key="3">
    <source>
        <dbReference type="Proteomes" id="UP000799437"/>
    </source>
</evidence>
<keyword evidence="3" id="KW-1185">Reference proteome</keyword>
<feature type="transmembrane region" description="Helical" evidence="1">
    <location>
        <begin position="7"/>
        <end position="26"/>
    </location>
</feature>
<organism evidence="2 3">
    <name type="scientific">Pseudovirgaria hyperparasitica</name>
    <dbReference type="NCBI Taxonomy" id="470096"/>
    <lineage>
        <taxon>Eukaryota</taxon>
        <taxon>Fungi</taxon>
        <taxon>Dikarya</taxon>
        <taxon>Ascomycota</taxon>
        <taxon>Pezizomycotina</taxon>
        <taxon>Dothideomycetes</taxon>
        <taxon>Dothideomycetes incertae sedis</taxon>
        <taxon>Acrospermales</taxon>
        <taxon>Acrospermaceae</taxon>
        <taxon>Pseudovirgaria</taxon>
    </lineage>
</organism>
<keyword evidence="1" id="KW-0812">Transmembrane</keyword>
<dbReference type="PROSITE" id="PS51257">
    <property type="entry name" value="PROKAR_LIPOPROTEIN"/>
    <property type="match status" value="1"/>
</dbReference>